<dbReference type="EMBL" id="HBHI01023054">
    <property type="protein sequence ID" value="CAD9688915.1"/>
    <property type="molecule type" value="Transcribed_RNA"/>
</dbReference>
<proteinExistence type="inferred from homology"/>
<dbReference type="AlphaFoldDB" id="A0A7S2S5L1"/>
<dbReference type="CDD" id="cd15465">
    <property type="entry name" value="bS6_mito"/>
    <property type="match status" value="1"/>
</dbReference>
<sequence>MVFYECVITTRNTASFAILTRLVKNVSHKVVSNGGIVRSVQNHGIRDLPYRFKAKYPDGEGNRYYKKGRFFSIFYDASPKTQKEVESILKLDEDNIMLRGTHLNTRNPLLDINIANANKNPYLKQVIEMEQQQATQP</sequence>
<accession>A0A7S2S5L1</accession>
<gene>
    <name evidence="2" type="ORF">EANT1437_LOCUS11853</name>
</gene>
<dbReference type="GO" id="GO:0003735">
    <property type="term" value="F:structural constituent of ribosome"/>
    <property type="evidence" value="ECO:0007669"/>
    <property type="project" value="InterPro"/>
</dbReference>
<dbReference type="InterPro" id="IPR014717">
    <property type="entry name" value="Transl_elong_EF1B/ribsomal_bS6"/>
</dbReference>
<reference evidence="2" key="1">
    <citation type="submission" date="2021-01" db="EMBL/GenBank/DDBJ databases">
        <authorList>
            <person name="Corre E."/>
            <person name="Pelletier E."/>
            <person name="Niang G."/>
            <person name="Scheremetjew M."/>
            <person name="Finn R."/>
            <person name="Kale V."/>
            <person name="Holt S."/>
            <person name="Cochrane G."/>
            <person name="Meng A."/>
            <person name="Brown T."/>
            <person name="Cohen L."/>
        </authorList>
    </citation>
    <scope>NUCLEOTIDE SEQUENCE</scope>
    <source>
        <strain evidence="2">CCMP1452</strain>
    </source>
</reference>
<protein>
    <recommendedName>
        <fullName evidence="3">Ribosomal protein S6</fullName>
    </recommendedName>
</protein>
<dbReference type="GO" id="GO:0070181">
    <property type="term" value="F:small ribosomal subunit rRNA binding"/>
    <property type="evidence" value="ECO:0007669"/>
    <property type="project" value="TreeGrafter"/>
</dbReference>
<evidence type="ECO:0000313" key="2">
    <source>
        <dbReference type="EMBL" id="CAD9688915.1"/>
    </source>
</evidence>
<evidence type="ECO:0008006" key="3">
    <source>
        <dbReference type="Google" id="ProtNLM"/>
    </source>
</evidence>
<dbReference type="PANTHER" id="PTHR21011:SF1">
    <property type="entry name" value="SMALL RIBOSOMAL SUBUNIT PROTEIN BS6M"/>
    <property type="match status" value="1"/>
</dbReference>
<dbReference type="SUPFAM" id="SSF54995">
    <property type="entry name" value="Ribosomal protein S6"/>
    <property type="match status" value="1"/>
</dbReference>
<comment type="similarity">
    <text evidence="1">Belongs to the bacterial ribosomal protein bS6 family.</text>
</comment>
<dbReference type="GO" id="GO:0005763">
    <property type="term" value="C:mitochondrial small ribosomal subunit"/>
    <property type="evidence" value="ECO:0007669"/>
    <property type="project" value="TreeGrafter"/>
</dbReference>
<dbReference type="Gene3D" id="3.30.70.60">
    <property type="match status" value="1"/>
</dbReference>
<dbReference type="PANTHER" id="PTHR21011">
    <property type="entry name" value="MITOCHONDRIAL 28S RIBOSOMAL PROTEIN S6"/>
    <property type="match status" value="1"/>
</dbReference>
<organism evidence="2">
    <name type="scientific">Eucampia antarctica</name>
    <dbReference type="NCBI Taxonomy" id="49252"/>
    <lineage>
        <taxon>Eukaryota</taxon>
        <taxon>Sar</taxon>
        <taxon>Stramenopiles</taxon>
        <taxon>Ochrophyta</taxon>
        <taxon>Bacillariophyta</taxon>
        <taxon>Mediophyceae</taxon>
        <taxon>Biddulphiophycidae</taxon>
        <taxon>Hemiaulales</taxon>
        <taxon>Hemiaulaceae</taxon>
        <taxon>Eucampia</taxon>
    </lineage>
</organism>
<name>A0A7S2S5L1_9STRA</name>
<dbReference type="GO" id="GO:0006412">
    <property type="term" value="P:translation"/>
    <property type="evidence" value="ECO:0007669"/>
    <property type="project" value="InterPro"/>
</dbReference>
<dbReference type="InterPro" id="IPR035980">
    <property type="entry name" value="Ribosomal_bS6_sf"/>
</dbReference>
<dbReference type="InterPro" id="IPR000529">
    <property type="entry name" value="Ribosomal_bS6"/>
</dbReference>
<evidence type="ECO:0000256" key="1">
    <source>
        <dbReference type="ARBA" id="ARBA00009512"/>
    </source>
</evidence>
<dbReference type="Pfam" id="PF01250">
    <property type="entry name" value="Ribosomal_S6"/>
    <property type="match status" value="1"/>
</dbReference>